<protein>
    <recommendedName>
        <fullName evidence="2">G5 domain-containing protein</fullName>
    </recommendedName>
</protein>
<evidence type="ECO:0000313" key="3">
    <source>
        <dbReference type="EMBL" id="OGC45150.1"/>
    </source>
</evidence>
<feature type="domain" description="G5" evidence="2">
    <location>
        <begin position="124"/>
        <end position="204"/>
    </location>
</feature>
<evidence type="ECO:0000256" key="1">
    <source>
        <dbReference type="ARBA" id="ARBA00022729"/>
    </source>
</evidence>
<sequence length="315" mass="36282">MEKESCNKQLKSEISIPPLLMLILLGLFLLLIANKSHTLVYADTKADTPIKELTNLIYDLDSPKERVSQGPKVITVKRGDSVFKIFTTLTDIQDILKQNDIYLESNDSVVLNTKYPVDGTIISVIKTETFLVENDVDIPYVTQVIKTSELFEGERETLQKGVLGLKTEKFLHYYEDGVLIKSELIEEEIHSEPVSEIVKVGTSWYSLEGITIRGYNCPYWYSVVDSGPYSAEEKRWLKYIMYCESGCNAESNKSTYKGLFQWSPYWWRRQFSENIYDGHAQLKHTIAKYRAGESTRANQWPACHTKYNRDVLKIN</sequence>
<proteinExistence type="predicted"/>
<gene>
    <name evidence="3" type="ORF">A2400_02255</name>
</gene>
<reference evidence="3 4" key="1">
    <citation type="journal article" date="2016" name="Nat. Commun.">
        <title>Thousands of microbial genomes shed light on interconnected biogeochemical processes in an aquifer system.</title>
        <authorList>
            <person name="Anantharaman K."/>
            <person name="Brown C.T."/>
            <person name="Hug L.A."/>
            <person name="Sharon I."/>
            <person name="Castelle C.J."/>
            <person name="Probst A.J."/>
            <person name="Thomas B.C."/>
            <person name="Singh A."/>
            <person name="Wilkins M.J."/>
            <person name="Karaoz U."/>
            <person name="Brodie E.L."/>
            <person name="Williams K.H."/>
            <person name="Hubbard S.S."/>
            <person name="Banfield J.F."/>
        </authorList>
    </citation>
    <scope>NUCLEOTIDE SEQUENCE [LARGE SCALE GENOMIC DNA]</scope>
</reference>
<evidence type="ECO:0000259" key="2">
    <source>
        <dbReference type="PROSITE" id="PS51109"/>
    </source>
</evidence>
<comment type="caution">
    <text evidence="3">The sequence shown here is derived from an EMBL/GenBank/DDBJ whole genome shotgun (WGS) entry which is preliminary data.</text>
</comment>
<evidence type="ECO:0000313" key="4">
    <source>
        <dbReference type="Proteomes" id="UP000177434"/>
    </source>
</evidence>
<dbReference type="InterPro" id="IPR023346">
    <property type="entry name" value="Lysozyme-like_dom_sf"/>
</dbReference>
<dbReference type="SUPFAM" id="SSF53955">
    <property type="entry name" value="Lysozyme-like"/>
    <property type="match status" value="1"/>
</dbReference>
<dbReference type="Proteomes" id="UP000177434">
    <property type="component" value="Unassembled WGS sequence"/>
</dbReference>
<keyword evidence="1" id="KW-0732">Signal</keyword>
<organism evidence="3 4">
    <name type="scientific">candidate division WS6 bacterium RIFOXYB1_FULL_33_14</name>
    <dbReference type="NCBI Taxonomy" id="1817896"/>
    <lineage>
        <taxon>Bacteria</taxon>
        <taxon>Candidatus Dojkabacteria</taxon>
    </lineage>
</organism>
<accession>A0A1F4UK14</accession>
<dbReference type="PROSITE" id="PS51109">
    <property type="entry name" value="G5"/>
    <property type="match status" value="1"/>
</dbReference>
<dbReference type="SMART" id="SM01208">
    <property type="entry name" value="G5"/>
    <property type="match status" value="1"/>
</dbReference>
<dbReference type="Gene3D" id="2.20.230.10">
    <property type="entry name" value="Resuscitation-promoting factor rpfb"/>
    <property type="match status" value="1"/>
</dbReference>
<dbReference type="AlphaFoldDB" id="A0A1F4UK14"/>
<dbReference type="InterPro" id="IPR011098">
    <property type="entry name" value="G5_dom"/>
</dbReference>
<name>A0A1F4UK14_9BACT</name>
<dbReference type="EMBL" id="MEUN01000020">
    <property type="protein sequence ID" value="OGC45150.1"/>
    <property type="molecule type" value="Genomic_DNA"/>
</dbReference>
<dbReference type="Pfam" id="PF07501">
    <property type="entry name" value="G5"/>
    <property type="match status" value="1"/>
</dbReference>